<dbReference type="InterPro" id="IPR011990">
    <property type="entry name" value="TPR-like_helical_dom_sf"/>
</dbReference>
<dbReference type="GeneID" id="100163960"/>
<evidence type="ECO:0000313" key="3">
    <source>
        <dbReference type="Proteomes" id="UP000007819"/>
    </source>
</evidence>
<name>A0A8R1VYM2_ACYPI</name>
<proteinExistence type="predicted"/>
<reference evidence="2" key="2">
    <citation type="submission" date="2022-06" db="UniProtKB">
        <authorList>
            <consortium name="EnsemblMetazoa"/>
        </authorList>
    </citation>
    <scope>IDENTIFICATION</scope>
</reference>
<sequence>MFASMFKSLLNKSVIDAKKETVAIAVEDDTIIISRKDVEDMLTELDEIKDNSDDDDNCSVTKDNVTDAIELLSIADYHPEYLNDSASVDNFDDTKSEVSSIGENQLAVTTVEDPNIKKTLNQINSLQCLFTWNIKSKKKKNLILYIRNKYGEYNLNITSSEFTLERFIGNIIIGYELFHNGESELAQMKILEIGTWLEDLDKGVDEFYLSIKTGLQHVMKATFIHMLFATNLTGECKWLLDDIESFANMDPKSRASVHAIRAAVLIEYGGNSIYLKKACEVAKKACDLDPKTSHWFYIHSLALTAQRKFSLSHKSSPTENEMNTIHQAIILSNGKNALFNYHNMVLYRDTTIGNFHNNKNKNDKSLFKKNLQENKKIVHMIKTIIDMDPKDPHLVVKCARTLMTLPIMVRDFNLGKQYLTKAFEMAPNDATVLQAIENTVQAYKDVSKKQKPKTTETKQNQLPAKNKTSKLGMDLGFIVKKQRNGEDPVPFLTNLLSKYDGLDKSKIMAQLCSYTILFENNLRSGIEHFIKLIEQSEIVSNDIITKHVSSFGSKSFNLPELICNEIRLITNLSGTSSDDMLYYFKMLTKIIETCNLKLKEVDSSMKSKLMIDSSVKSVKSTSVGSEAESSDNETVDKIKPKKNRKAKHLQNTGPKVFTQTVKLNKGAKAVNANSNNKKNASEKAQNKKPQPKANDVNKMKVKMEKVLNSSNGEGAGISNKSKNLPMDSHLKMNQGIQNYTQQLYQNILANTLTRFNSPNVSSTDINNYFNQNHANFRSPMQSNPFQNPYTPPLLSLRPEVSPKNPKPKPKTNIVQSHPKKK</sequence>
<dbReference type="EnsemblMetazoa" id="XM_001943485.5">
    <property type="protein sequence ID" value="XP_001943520.2"/>
    <property type="gene ID" value="LOC100163960"/>
</dbReference>
<reference evidence="3" key="1">
    <citation type="submission" date="2010-06" db="EMBL/GenBank/DDBJ databases">
        <authorList>
            <person name="Jiang H."/>
            <person name="Abraham K."/>
            <person name="Ali S."/>
            <person name="Alsbrooks S.L."/>
            <person name="Anim B.N."/>
            <person name="Anosike U.S."/>
            <person name="Attaway T."/>
            <person name="Bandaranaike D.P."/>
            <person name="Battles P.K."/>
            <person name="Bell S.N."/>
            <person name="Bell A.V."/>
            <person name="Beltran B."/>
            <person name="Bickham C."/>
            <person name="Bustamante Y."/>
            <person name="Caleb T."/>
            <person name="Canada A."/>
            <person name="Cardenas V."/>
            <person name="Carter K."/>
            <person name="Chacko J."/>
            <person name="Chandrabose M.N."/>
            <person name="Chavez D."/>
            <person name="Chavez A."/>
            <person name="Chen L."/>
            <person name="Chu H.-S."/>
            <person name="Claassen K.J."/>
            <person name="Cockrell R."/>
            <person name="Collins M."/>
            <person name="Cooper J.A."/>
            <person name="Cree A."/>
            <person name="Curry S.M."/>
            <person name="Da Y."/>
            <person name="Dao M.D."/>
            <person name="Das B."/>
            <person name="Davila M.-L."/>
            <person name="Davy-Carroll L."/>
            <person name="Denson S."/>
            <person name="Dinh H."/>
            <person name="Ebong V.E."/>
            <person name="Edwards J.R."/>
            <person name="Egan A."/>
            <person name="El-Daye J."/>
            <person name="Escobedo L."/>
            <person name="Fernandez S."/>
            <person name="Fernando P.R."/>
            <person name="Flagg N."/>
            <person name="Forbes L.D."/>
            <person name="Fowler R.G."/>
            <person name="Fu Q."/>
            <person name="Gabisi R.A."/>
            <person name="Ganer J."/>
            <person name="Garbino Pronczuk A."/>
            <person name="Garcia R.M."/>
            <person name="Garner T."/>
            <person name="Garrett T.E."/>
            <person name="Gonzalez D.A."/>
            <person name="Hamid H."/>
            <person name="Hawkins E.S."/>
            <person name="Hirani K."/>
            <person name="Hogues M.E."/>
            <person name="Hollins B."/>
            <person name="Hsiao C.-H."/>
            <person name="Jabil R."/>
            <person name="James M.L."/>
            <person name="Jhangiani S.N."/>
            <person name="Johnson B."/>
            <person name="Johnson Q."/>
            <person name="Joshi V."/>
            <person name="Kalu J.B."/>
            <person name="Kam C."/>
            <person name="Kashfia A."/>
            <person name="Keebler J."/>
            <person name="Kisamo H."/>
            <person name="Kovar C.L."/>
            <person name="Lago L.A."/>
            <person name="Lai C.-Y."/>
            <person name="Laidlaw J."/>
            <person name="Lara F."/>
            <person name="Le T.-K."/>
            <person name="Lee S.L."/>
            <person name="Legall F.H."/>
            <person name="Lemon S.J."/>
            <person name="Lewis L.R."/>
            <person name="Li B."/>
            <person name="Liu Y."/>
            <person name="Liu Y.-S."/>
            <person name="Lopez J."/>
            <person name="Lozado R.J."/>
            <person name="Lu J."/>
            <person name="Madu R.C."/>
            <person name="Maheshwari M."/>
            <person name="Maheshwari R."/>
            <person name="Malloy K."/>
            <person name="Martinez E."/>
            <person name="Mathew T."/>
            <person name="Mercado I.C."/>
            <person name="Mercado C."/>
            <person name="Meyer B."/>
            <person name="Montgomery K."/>
            <person name="Morgan M.B."/>
            <person name="Munidasa M."/>
            <person name="Nazareth L.V."/>
            <person name="Nelson J."/>
            <person name="Ng B.M."/>
            <person name="Nguyen N.B."/>
            <person name="Nguyen P.Q."/>
            <person name="Nguyen T."/>
            <person name="Obregon M."/>
            <person name="Okwuonu G.O."/>
            <person name="Onwere C.G."/>
            <person name="Orozco G."/>
            <person name="Parra A."/>
            <person name="Patel S."/>
            <person name="Patil S."/>
            <person name="Perez A."/>
            <person name="Perez Y."/>
            <person name="Pham C."/>
            <person name="Primus E.L."/>
            <person name="Pu L.-L."/>
            <person name="Puazo M."/>
            <person name="Qin X."/>
            <person name="Quiroz J.B."/>
            <person name="Reese J."/>
            <person name="Richards S."/>
            <person name="Rives C.M."/>
            <person name="Robberts R."/>
            <person name="Ruiz S.J."/>
            <person name="Ruiz M.J."/>
            <person name="Santibanez J."/>
            <person name="Schneider B.W."/>
            <person name="Sisson I."/>
            <person name="Smith M."/>
            <person name="Sodergren E."/>
            <person name="Song X.-Z."/>
            <person name="Song B.B."/>
            <person name="Summersgill H."/>
            <person name="Thelus R."/>
            <person name="Thornton R.D."/>
            <person name="Trejos Z.Y."/>
            <person name="Usmani K."/>
            <person name="Vattathil S."/>
            <person name="Villasana D."/>
            <person name="Walker D.L."/>
            <person name="Wang S."/>
            <person name="Wang K."/>
            <person name="White C.S."/>
            <person name="Williams A.C."/>
            <person name="Williamson J."/>
            <person name="Wilson K."/>
            <person name="Woghiren I.O."/>
            <person name="Woodworth J.R."/>
            <person name="Worley K.C."/>
            <person name="Wright R.A."/>
            <person name="Wu W."/>
            <person name="Young L."/>
            <person name="Zhang L."/>
            <person name="Zhang J."/>
            <person name="Zhu Y."/>
            <person name="Muzny D.M."/>
            <person name="Weinstock G."/>
            <person name="Gibbs R.A."/>
        </authorList>
    </citation>
    <scope>NUCLEOTIDE SEQUENCE [LARGE SCALE GENOMIC DNA]</scope>
    <source>
        <strain evidence="3">LSR1</strain>
    </source>
</reference>
<feature type="region of interest" description="Disordered" evidence="1">
    <location>
        <begin position="773"/>
        <end position="821"/>
    </location>
</feature>
<dbReference type="Proteomes" id="UP000007819">
    <property type="component" value="Chromosome A1"/>
</dbReference>
<dbReference type="RefSeq" id="XP_001943520.2">
    <property type="nucleotide sequence ID" value="XM_001943485.4"/>
</dbReference>
<dbReference type="OrthoDB" id="6601186at2759"/>
<protein>
    <submittedName>
        <fullName evidence="2">Uncharacterized protein</fullName>
    </submittedName>
</protein>
<keyword evidence="3" id="KW-1185">Reference proteome</keyword>
<organism evidence="2 3">
    <name type="scientific">Acyrthosiphon pisum</name>
    <name type="common">Pea aphid</name>
    <dbReference type="NCBI Taxonomy" id="7029"/>
    <lineage>
        <taxon>Eukaryota</taxon>
        <taxon>Metazoa</taxon>
        <taxon>Ecdysozoa</taxon>
        <taxon>Arthropoda</taxon>
        <taxon>Hexapoda</taxon>
        <taxon>Insecta</taxon>
        <taxon>Pterygota</taxon>
        <taxon>Neoptera</taxon>
        <taxon>Paraneoptera</taxon>
        <taxon>Hemiptera</taxon>
        <taxon>Sternorrhyncha</taxon>
        <taxon>Aphidomorpha</taxon>
        <taxon>Aphidoidea</taxon>
        <taxon>Aphididae</taxon>
        <taxon>Macrosiphini</taxon>
        <taxon>Acyrthosiphon</taxon>
    </lineage>
</organism>
<dbReference type="Gene3D" id="1.25.40.10">
    <property type="entry name" value="Tetratricopeptide repeat domain"/>
    <property type="match status" value="1"/>
</dbReference>
<feature type="region of interest" description="Disordered" evidence="1">
    <location>
        <begin position="669"/>
        <end position="698"/>
    </location>
</feature>
<evidence type="ECO:0000256" key="1">
    <source>
        <dbReference type="SAM" id="MobiDB-lite"/>
    </source>
</evidence>
<feature type="region of interest" description="Disordered" evidence="1">
    <location>
        <begin position="620"/>
        <end position="654"/>
    </location>
</feature>
<feature type="compositionally biased region" description="Polar residues" evidence="1">
    <location>
        <begin position="773"/>
        <end position="788"/>
    </location>
</feature>
<dbReference type="KEGG" id="api:100163960"/>
<feature type="compositionally biased region" description="Low complexity" evidence="1">
    <location>
        <begin position="669"/>
        <end position="678"/>
    </location>
</feature>
<evidence type="ECO:0000313" key="2">
    <source>
        <dbReference type="EnsemblMetazoa" id="XP_001943520.2"/>
    </source>
</evidence>
<accession>A0A8R1VYM2</accession>
<feature type="compositionally biased region" description="Basic residues" evidence="1">
    <location>
        <begin position="639"/>
        <end position="648"/>
    </location>
</feature>
<dbReference type="AlphaFoldDB" id="A0A8R1VYM2"/>